<feature type="region of interest" description="Disordered" evidence="1">
    <location>
        <begin position="92"/>
        <end position="213"/>
    </location>
</feature>
<feature type="compositionally biased region" description="Basic and acidic residues" evidence="1">
    <location>
        <begin position="167"/>
        <end position="198"/>
    </location>
</feature>
<feature type="region of interest" description="Disordered" evidence="1">
    <location>
        <begin position="545"/>
        <end position="637"/>
    </location>
</feature>
<keyword evidence="3" id="KW-1185">Reference proteome</keyword>
<dbReference type="EMBL" id="CAWUHB010000027">
    <property type="protein sequence ID" value="CAK7223414.1"/>
    <property type="molecule type" value="Genomic_DNA"/>
</dbReference>
<evidence type="ECO:0000313" key="2">
    <source>
        <dbReference type="EMBL" id="CAK7223414.1"/>
    </source>
</evidence>
<feature type="compositionally biased region" description="Low complexity" evidence="1">
    <location>
        <begin position="28"/>
        <end position="53"/>
    </location>
</feature>
<dbReference type="Proteomes" id="UP001642405">
    <property type="component" value="Unassembled WGS sequence"/>
</dbReference>
<feature type="compositionally biased region" description="Acidic residues" evidence="1">
    <location>
        <begin position="199"/>
        <end position="211"/>
    </location>
</feature>
<protein>
    <submittedName>
        <fullName evidence="2">Uncharacterized protein</fullName>
    </submittedName>
</protein>
<comment type="caution">
    <text evidence="2">The sequence shown here is derived from an EMBL/GenBank/DDBJ whole genome shotgun (WGS) entry which is preliminary data.</text>
</comment>
<feature type="region of interest" description="Disordered" evidence="1">
    <location>
        <begin position="1"/>
        <end position="54"/>
    </location>
</feature>
<evidence type="ECO:0000256" key="1">
    <source>
        <dbReference type="SAM" id="MobiDB-lite"/>
    </source>
</evidence>
<reference evidence="2 3" key="1">
    <citation type="submission" date="2024-01" db="EMBL/GenBank/DDBJ databases">
        <authorList>
            <person name="Allen C."/>
            <person name="Tagirdzhanova G."/>
        </authorList>
    </citation>
    <scope>NUCLEOTIDE SEQUENCE [LARGE SCALE GENOMIC DNA]</scope>
</reference>
<gene>
    <name evidence="2" type="ORF">SCUCBS95973_005170</name>
</gene>
<evidence type="ECO:0000313" key="3">
    <source>
        <dbReference type="Proteomes" id="UP001642405"/>
    </source>
</evidence>
<feature type="compositionally biased region" description="Basic residues" evidence="1">
    <location>
        <begin position="1"/>
        <end position="15"/>
    </location>
</feature>
<feature type="region of interest" description="Disordered" evidence="1">
    <location>
        <begin position="242"/>
        <end position="262"/>
    </location>
</feature>
<organism evidence="2 3">
    <name type="scientific">Sporothrix curviconia</name>
    <dbReference type="NCBI Taxonomy" id="1260050"/>
    <lineage>
        <taxon>Eukaryota</taxon>
        <taxon>Fungi</taxon>
        <taxon>Dikarya</taxon>
        <taxon>Ascomycota</taxon>
        <taxon>Pezizomycotina</taxon>
        <taxon>Sordariomycetes</taxon>
        <taxon>Sordariomycetidae</taxon>
        <taxon>Ophiostomatales</taxon>
        <taxon>Ophiostomataceae</taxon>
        <taxon>Sporothrix</taxon>
    </lineage>
</organism>
<name>A0ABP0BUU4_9PEZI</name>
<accession>A0ABP0BUU4</accession>
<feature type="compositionally biased region" description="Basic and acidic residues" evidence="1">
    <location>
        <begin position="554"/>
        <end position="567"/>
    </location>
</feature>
<proteinExistence type="predicted"/>
<feature type="compositionally biased region" description="Acidic residues" evidence="1">
    <location>
        <begin position="583"/>
        <end position="599"/>
    </location>
</feature>
<sequence length="637" mass="68371">MRKYTLSTPHHHRSASRQTPAYEASDASTPTRTRSTSSSTFTPLSTFPSSTSRVHPIGDNLEALAHIDSLDNIDTHNPRGNIVRAVHDRVTGGPAATDVHGHGNSNNSTPDHPHSLLASPQLGLRSRVRRSGTAGASRGSASQSRSRNHSHSRRTSLENNTQGATRRSVDDKTNDDPVTNEDHENHEIHQDRGDRGSADIEDDNNDDDDDDAAKSVDSHALAWDQTCLRIAYLVSTMMTPSANPSVGGGVDADGRASETSGVARNNSQTALANAGNGPTNSAHGSKYTDADAVAAAHGIMPGVLDSFVLQCTKGWPGSDPAKMRRKIAKIMHWQNEVLACGKTVYCGCADGSPIPDDSLYASATPAAAVSAIPAPQPAGASGDAAEDAKCGHCGFVLTPKRPIVWVADPRDNNDEDVFKKVRRSQEGAGDSLRKAFKSIRGFILSKKSKQRSVSTPVATTAAAVVGSSSVPSPPTRTPPTPSAMLFADSLDKPTTCRRAWSFWDEINTDKLRSTSEEMKALFFPQTAMYHVRVECSEAWSTMQDAKRSASTVPRPKEPEDVAYEGKGKKPVHNGDKRKKTAHDDDDADDEDYDPDEADSQGERGKLQSTHARLRRAERLLQKQKNTTAAAAPQTAGN</sequence>
<feature type="compositionally biased region" description="Low complexity" evidence="1">
    <location>
        <begin position="131"/>
        <end position="145"/>
    </location>
</feature>
<feature type="compositionally biased region" description="Basic residues" evidence="1">
    <location>
        <begin position="568"/>
        <end position="580"/>
    </location>
</feature>
<feature type="compositionally biased region" description="Polar residues" evidence="1">
    <location>
        <begin position="622"/>
        <end position="637"/>
    </location>
</feature>